<organism evidence="5 6">
    <name type="scientific">Desulfuromonas versatilis</name>
    <dbReference type="NCBI Taxonomy" id="2802975"/>
    <lineage>
        <taxon>Bacteria</taxon>
        <taxon>Pseudomonadati</taxon>
        <taxon>Thermodesulfobacteriota</taxon>
        <taxon>Desulfuromonadia</taxon>
        <taxon>Desulfuromonadales</taxon>
        <taxon>Desulfuromonadaceae</taxon>
        <taxon>Desulfuromonas</taxon>
    </lineage>
</organism>
<evidence type="ECO:0000259" key="3">
    <source>
        <dbReference type="PROSITE" id="PS50404"/>
    </source>
</evidence>
<dbReference type="InterPro" id="IPR050983">
    <property type="entry name" value="GST_Omega/HSP26"/>
</dbReference>
<reference evidence="5 6" key="2">
    <citation type="journal article" date="2021" name="Int. J. Syst. Evol. Microbiol.">
        <title>Isolation and Polyphasic Characterization of Desulfuromonas versatilis sp. Nov., an Electrogenic Bacteria Capable of Versatile Metabolism Isolated from a Graphene Oxide-Reducing Enrichment Culture.</title>
        <authorList>
            <person name="Xie L."/>
            <person name="Yoshida N."/>
            <person name="Ishii S."/>
            <person name="Meng L."/>
        </authorList>
    </citation>
    <scope>NUCLEOTIDE SEQUENCE [LARGE SCALE GENOMIC DNA]</scope>
    <source>
        <strain evidence="5 6">NIT-T3</strain>
    </source>
</reference>
<dbReference type="PRINTS" id="PR01625">
    <property type="entry name" value="GSTRNSFRASEO"/>
</dbReference>
<dbReference type="InterPro" id="IPR036249">
    <property type="entry name" value="Thioredoxin-like_sf"/>
</dbReference>
<name>A0ABM8HXR7_9BACT</name>
<feature type="coiled-coil region" evidence="2">
    <location>
        <begin position="112"/>
        <end position="139"/>
    </location>
</feature>
<evidence type="ECO:0000259" key="4">
    <source>
        <dbReference type="PROSITE" id="PS50405"/>
    </source>
</evidence>
<dbReference type="Pfam" id="PF13410">
    <property type="entry name" value="GST_C_2"/>
    <property type="match status" value="1"/>
</dbReference>
<dbReference type="Pfam" id="PF13417">
    <property type="entry name" value="GST_N_3"/>
    <property type="match status" value="1"/>
</dbReference>
<dbReference type="Gene3D" id="1.20.1050.10">
    <property type="match status" value="1"/>
</dbReference>
<dbReference type="SUPFAM" id="SSF47616">
    <property type="entry name" value="GST C-terminal domain-like"/>
    <property type="match status" value="1"/>
</dbReference>
<gene>
    <name evidence="5" type="primary">gst3</name>
    <name evidence="5" type="ORF">DESUT3_29720</name>
</gene>
<reference evidence="5 6" key="1">
    <citation type="journal article" date="2016" name="C (Basel)">
        <title>Selective Growth of and Electricity Production by Marine Exoelectrogenic Bacteria in Self-Aggregated Hydrogel of Microbially Reduced Graphene Oxide.</title>
        <authorList>
            <person name="Yoshida N."/>
            <person name="Goto Y."/>
            <person name="Miyata Y."/>
        </authorList>
    </citation>
    <scope>NUCLEOTIDE SEQUENCE [LARGE SCALE GENOMIC DNA]</scope>
    <source>
        <strain evidence="5 6">NIT-T3</strain>
    </source>
</reference>
<dbReference type="PROSITE" id="PS50404">
    <property type="entry name" value="GST_NTER"/>
    <property type="match status" value="1"/>
</dbReference>
<evidence type="ECO:0000256" key="2">
    <source>
        <dbReference type="SAM" id="Coils"/>
    </source>
</evidence>
<accession>A0ABM8HXR7</accession>
<feature type="domain" description="GST N-terminal" evidence="3">
    <location>
        <begin position="2"/>
        <end position="80"/>
    </location>
</feature>
<protein>
    <submittedName>
        <fullName evidence="5">Glutathione S-transferase</fullName>
    </submittedName>
</protein>
<dbReference type="RefSeq" id="WP_221249297.1">
    <property type="nucleotide sequence ID" value="NZ_AP024355.1"/>
</dbReference>
<dbReference type="PROSITE" id="PS50405">
    <property type="entry name" value="GST_CTER"/>
    <property type="match status" value="1"/>
</dbReference>
<proteinExistence type="predicted"/>
<dbReference type="EMBL" id="AP024355">
    <property type="protein sequence ID" value="BCR05903.1"/>
    <property type="molecule type" value="Genomic_DNA"/>
</dbReference>
<keyword evidence="2" id="KW-0175">Coiled coil</keyword>
<dbReference type="SFLD" id="SFLDS00019">
    <property type="entry name" value="Glutathione_Transferase_(cytos"/>
    <property type="match status" value="1"/>
</dbReference>
<dbReference type="Gene3D" id="3.40.30.10">
    <property type="entry name" value="Glutaredoxin"/>
    <property type="match status" value="1"/>
</dbReference>
<keyword evidence="1" id="KW-0560">Oxidoreductase</keyword>
<evidence type="ECO:0000256" key="1">
    <source>
        <dbReference type="ARBA" id="ARBA00023002"/>
    </source>
</evidence>
<feature type="domain" description="GST C-terminal" evidence="4">
    <location>
        <begin position="85"/>
        <end position="211"/>
    </location>
</feature>
<dbReference type="PROSITE" id="PS51354">
    <property type="entry name" value="GLUTAREDOXIN_2"/>
    <property type="match status" value="1"/>
</dbReference>
<dbReference type="InterPro" id="IPR005442">
    <property type="entry name" value="GST_omega"/>
</dbReference>
<keyword evidence="6" id="KW-1185">Reference proteome</keyword>
<dbReference type="SFLD" id="SFLDG00358">
    <property type="entry name" value="Main_(cytGST)"/>
    <property type="match status" value="1"/>
</dbReference>
<dbReference type="InterPro" id="IPR040079">
    <property type="entry name" value="Glutathione_S-Trfase"/>
</dbReference>
<sequence length="219" mass="25433">METIELFSSRVCPFAHRSRLALMEKGIPFRLVEIDLRNKPSWYREVTPTGAVPALRQGEFLLRESLIINEYVDELAPDPPLLPASAQQRAQARLWIDFAAGSFVPLFYRLLKSQHEEQRQELRGELQAVLATLDQELQRRAGQGHFWFGRQVGLTDIAFYPWFERWAVLEHYRDFPLPEGLSALRAWIGAMQQREAVRLGGQPAQFYIAEYEDYARGRK</sequence>
<dbReference type="Proteomes" id="UP001319827">
    <property type="component" value="Chromosome"/>
</dbReference>
<dbReference type="PANTHER" id="PTHR43968">
    <property type="match status" value="1"/>
</dbReference>
<dbReference type="InterPro" id="IPR036282">
    <property type="entry name" value="Glutathione-S-Trfase_C_sf"/>
</dbReference>
<evidence type="ECO:0000313" key="5">
    <source>
        <dbReference type="EMBL" id="BCR05903.1"/>
    </source>
</evidence>
<dbReference type="InterPro" id="IPR004045">
    <property type="entry name" value="Glutathione_S-Trfase_N"/>
</dbReference>
<dbReference type="PANTHER" id="PTHR43968:SF6">
    <property type="entry name" value="GLUTATHIONE S-TRANSFERASE OMEGA"/>
    <property type="match status" value="1"/>
</dbReference>
<evidence type="ECO:0000313" key="6">
    <source>
        <dbReference type="Proteomes" id="UP001319827"/>
    </source>
</evidence>
<dbReference type="InterPro" id="IPR010987">
    <property type="entry name" value="Glutathione-S-Trfase_C-like"/>
</dbReference>
<dbReference type="SUPFAM" id="SSF52833">
    <property type="entry name" value="Thioredoxin-like"/>
    <property type="match status" value="1"/>
</dbReference>